<comment type="caution">
    <text evidence="1">The sequence shown here is derived from an EMBL/GenBank/DDBJ whole genome shotgun (WGS) entry which is preliminary data.</text>
</comment>
<organism evidence="1 2">
    <name type="scientific">Irpex rosettiformis</name>
    <dbReference type="NCBI Taxonomy" id="378272"/>
    <lineage>
        <taxon>Eukaryota</taxon>
        <taxon>Fungi</taxon>
        <taxon>Dikarya</taxon>
        <taxon>Basidiomycota</taxon>
        <taxon>Agaricomycotina</taxon>
        <taxon>Agaricomycetes</taxon>
        <taxon>Polyporales</taxon>
        <taxon>Irpicaceae</taxon>
        <taxon>Irpex</taxon>
    </lineage>
</organism>
<evidence type="ECO:0000313" key="1">
    <source>
        <dbReference type="EMBL" id="KAI0087051.1"/>
    </source>
</evidence>
<evidence type="ECO:0000313" key="2">
    <source>
        <dbReference type="Proteomes" id="UP001055072"/>
    </source>
</evidence>
<reference evidence="1" key="1">
    <citation type="journal article" date="2021" name="Environ. Microbiol.">
        <title>Gene family expansions and transcriptome signatures uncover fungal adaptations to wood decay.</title>
        <authorList>
            <person name="Hage H."/>
            <person name="Miyauchi S."/>
            <person name="Viragh M."/>
            <person name="Drula E."/>
            <person name="Min B."/>
            <person name="Chaduli D."/>
            <person name="Navarro D."/>
            <person name="Favel A."/>
            <person name="Norest M."/>
            <person name="Lesage-Meessen L."/>
            <person name="Balint B."/>
            <person name="Merenyi Z."/>
            <person name="de Eugenio L."/>
            <person name="Morin E."/>
            <person name="Martinez A.T."/>
            <person name="Baldrian P."/>
            <person name="Stursova M."/>
            <person name="Martinez M.J."/>
            <person name="Novotny C."/>
            <person name="Magnuson J.K."/>
            <person name="Spatafora J.W."/>
            <person name="Maurice S."/>
            <person name="Pangilinan J."/>
            <person name="Andreopoulos W."/>
            <person name="LaButti K."/>
            <person name="Hundley H."/>
            <person name="Na H."/>
            <person name="Kuo A."/>
            <person name="Barry K."/>
            <person name="Lipzen A."/>
            <person name="Henrissat B."/>
            <person name="Riley R."/>
            <person name="Ahrendt S."/>
            <person name="Nagy L.G."/>
            <person name="Grigoriev I.V."/>
            <person name="Martin F."/>
            <person name="Rosso M.N."/>
        </authorList>
    </citation>
    <scope>NUCLEOTIDE SEQUENCE</scope>
    <source>
        <strain evidence="1">CBS 384.51</strain>
    </source>
</reference>
<name>A0ACB8TYG0_9APHY</name>
<gene>
    <name evidence="1" type="ORF">BDY19DRAFT_324469</name>
</gene>
<keyword evidence="2" id="KW-1185">Reference proteome</keyword>
<sequence>MATPDTFEDPLRINLAQQIRFFSEQLPRGSSYLESLQNARSRPGLLKELSRLLSAPGLSETVARLFKPLLLDLCARWLEEETELEAKFEASALLLEIHPEIFSVFSKLLSHPYFANGPLGFTKDIHPIASVEAVKFHRILLAYYRVLHANSELPRTSSWSLTFLSRLIWERHPDPGVRFLAIRCYALQSGMMEGERLKMEKEVLGELESVDCPVTWDPAADGSRPIVDGWILPIKETRRVLETRAALLPTQKYYTYEDGDSVEPIHPAELSPLITNVCGVLMLRSSNSSSPNSPLVPTPTASQALCAIASHLIPNIPTLLTSAPSSGKALLLSHLASLLHPDRSNQIVTIHLADTSLDPRSLLGSYVSSPTRSGTFEWKEGVLVKAMREGRWVVFEDIDRGSSEVLGLIKPLIESLGLEKWIGGQAEIDIPSRGMVRAAEGFSIFATRSIQSSRDGKFPPPTFFGSHKFFEIVVDSPTYDDLCAIVDVRFPRLAGAVGNALIQVWDVARQLGASAASRDIGTRELQKLCARVEKILPPSYQPMDIDFDAAQPPSLSSLFPNSIIREDIFFECRDVFFGAGAITAGAQAHLTAISANIAEQLGLSEERRDWVLHGRTPDYLIDKDVNGVVTSVTLGRTRLAAIPTKQGAALPATRSFAMHKPAISLLSRIASAISLCEPVLLTGETGTGKTSVVTHLASLLRQPLISLNLSNQSESSDIIGGFRPVDARIPAVELYERFLELFGGTFSRKKNAHFEESVRKAVQEGKWKRAVTLWSECVRLAKDRIYARRADDSKQSAESQAPRKRRKTDDDVLKVSGQSWLDFERDVQTFDVQHIQGNGKFAFAFVEGPLVKALRLGHWILLDEINLASAETLECVSSLLHGPTASITLTEQGSLEPVPRHPNFRLFACMNPATDVGKKDLPPNIRSRFTEIDVPPPDDDRDTLLSIVSHYIGLYAVGDKGAIMDVAEFYISVRTLAGKREIADGSNHKPHFSMRTLARALTFAADLSTAYSLRRALWEGCLMAFTMALDSVSALKVTALAQRHILAGVRNVRSLLMKEPSPPQGRPVDEFIKFGPFYLERGPLPEDSADEYIITPSVETKLIDLARIVVTRKFPVLIEGPTSSGKTSSVEYLAKRTGHRFVRINNHEHTDIQEYLGTYVSDHATGKLVFKDGLLVRALRNGDWIVLDELNLAPTDVLEALNRLLDDNRELIVPETQEVVKPHPHFMLFATQNPSGLYGGRKVLSRAFRNRFLEVHFEDVPQGELETILCQRCRIAPSYGQRIVEVFQELQKHRQSSRIFESKHGFATLRDLFRWAGRDAMSYQELADNGYMLLAERVRREEDKTIVKGVLESVMKVSIDPERLYDLQGSATDVAAYLGISLPTKSSLVWTSAMKRLFTLVARALRFNEPLLLVGETGCGKTSVCQVFAEITDRKLHAVNCHQNTETADLIGSLRPLRNRSTLETEAISEAIELLQSLGCPAPDSTDVTAITNAVFNLSPKLAIDNPSFDAVRTVSNKLHRLAALFEWHDGPLIHAMRTGDVFLMDEISLADDSVLERLNSVLEPGRTIVLAEQGGAEELPAIRAAEGFKLVATMNPGGDFGKKELSPALRNRFTEIWVPAVEARSDLELIVQRSWKHDSLQHFTAALLDFTDWLSARIGERSIITLRDILAWVEFVNVTFEPSLDNARIHRIFHHAAHMTFLDGLGSLPQLSAYSAAALAELKKEAVLRLDSLFPAPPEYNSDRIKENEDRVQLGTFSISRGSIAPNPSVFSIQAPTTQDNVNRVVRACQLAKPILLEGSPGVGKTSLVLALANICGHRLCRINLSDQTDLMDLFGSDLPVEGGAPGQFAWKDADFLRALQEGHWVLLDEMNLAPQAVLEGLNAVLDHRGTVYIPELGRSFARHPSFRIFAAQNPLHQGGGRKGLPKSFLNRFTKVYVEELTAEDKRLICRAMFPAIPGTDVDGMLNFTARLYDEAMVKHAFAREGAPWEFNLRDILRWGTLIQQALPSYVHPVEFLHVLFLQRFRSHSDRDFARSLFYSVFPNTIDQGDCNPAPILSPHCVQVGRSVNSRYGHTLGKRSPGMLHAHMQALQALGTCVANRWLAILTGQRNSGKNWVVRQMAHLTGRTLHEISVNSATDASDLLGSFEEVDAHARLRDSLRSLLGSLEDLSALLGGSQLTEVLEFTDSVRLSLTHDFDRSIEDIITKASKIKADLDHRFPDQLSSLKRALESLSFATKDDNTFEWVDGPLVRALKAGHWVLLDGANLCNPSVLDRLNALCEIGGKLTLNEKGAVNGLIETIAPHPAFRLFMSVDHHFGELSRAMRNRGVEIALVTPASSQDRQTLSEYLRITDFPRLKEPNVIRNTTPLENGLQISATQSVCSTSSARLLPEDSVASKTSDLASIFLDLPPPSPYPEGAGAYVVSYAISPSVLHPVRRLLLSLVDPEARPVALLDTIANLTYPHVVEEAIRARIAGDANISRDHLLSQCLDWGLYPDALSQKTSTVRTLLQVVAALATFPPVIRQSLPEKHTPSSEERMRDNISGLAVTIHSTASAIYRHIDTASADSEKILALTFRLLSYANYLSRSNGEARLDHSAIYTASRWLDDALQECGVEFVTAQAEAKALSEAIALTSGHGLSELWSSLSMPAIEDVLASKIEALVAVAHVLPHDLIGLRRKFFDLINLLSLPSIMSSDREEAILKLMDHLHSQLPDLWSQAAHDIKPYQVQPMYLIAELNVISRLHVLRSSQTGLFREGATSLIGFAMQDSESDISRFVHYQQALWLDDTDQMSPRSTFVIHSHWLQGIWDGAPVNELDGPTVLLKPTMLLTTVSQCNHAGQSLQRLMYEEETLERHFHMLAVVSTTHRTRLYELESILLQLLITLFSCFSETFEDHDAAYIRALSLPTKTCLQEELVTVVSLLGRSNHTGLRLAVEKYLNSTLSSRDEIASAEKLNTNLGRLWIGLSRLLLDLFVPNIPIDPSALQRCAIEFGLGQRALFEAQIAMLRDFVERTQGNSSSETIRYLQTQAEAISVASAPTSIRTSKLRRDLGRLHTYWAEIQQFIAQVLPESKLSTLLNSASLDSSVSSRELVVQASITTFCRRLSNAYSDFQDINSLLQTALHAFKLGLRLVTASASTSEETLSSIPTAALEKLSAFPSISSAELSHNLADEGDPAATISTILTKLTAIACGIALGGDIRRHLSSVGVLYEQVYGLWSIDRAREADREREAQSLYRKHEDNPTDADFEEQDFLAIFPEFGDLLEESDTSPHVSSTKATVLVSPAFIWSLMQVHEELFGSSRPSLASVTLRFEEQRRALARSVVQSNYSRLPERLDTLSLPFQLTSVNDALESLLRTPSTQARPYDFYFDENVPEARKAVDTIQTLIRRIDLLLQQWPDQMSSRQGPVGSGTVAS</sequence>
<dbReference type="Proteomes" id="UP001055072">
    <property type="component" value="Unassembled WGS sequence"/>
</dbReference>
<accession>A0ACB8TYG0</accession>
<protein>
    <submittedName>
        <fullName evidence="1">Uncharacterized protein</fullName>
    </submittedName>
</protein>
<dbReference type="EMBL" id="MU274920">
    <property type="protein sequence ID" value="KAI0087051.1"/>
    <property type="molecule type" value="Genomic_DNA"/>
</dbReference>
<proteinExistence type="predicted"/>